<accession>A0AAE0W7P1</accession>
<name>A0AAE0W7P1_9BIVA</name>
<dbReference type="AlphaFoldDB" id="A0AAE0W7P1"/>
<evidence type="ECO:0000313" key="1">
    <source>
        <dbReference type="EMBL" id="KAK3603255.1"/>
    </source>
</evidence>
<dbReference type="Proteomes" id="UP001195483">
    <property type="component" value="Unassembled WGS sequence"/>
</dbReference>
<reference evidence="1" key="2">
    <citation type="journal article" date="2021" name="Genome Biol. Evol.">
        <title>Developing a high-quality reference genome for a parasitic bivalve with doubly uniparental inheritance (Bivalvia: Unionida).</title>
        <authorList>
            <person name="Smith C.H."/>
        </authorList>
    </citation>
    <scope>NUCLEOTIDE SEQUENCE</scope>
    <source>
        <strain evidence="1">CHS0354</strain>
        <tissue evidence="1">Mantle</tissue>
    </source>
</reference>
<evidence type="ECO:0000313" key="2">
    <source>
        <dbReference type="Proteomes" id="UP001195483"/>
    </source>
</evidence>
<proteinExistence type="predicted"/>
<gene>
    <name evidence="1" type="ORF">CHS0354_007587</name>
</gene>
<keyword evidence="2" id="KW-1185">Reference proteome</keyword>
<dbReference type="EMBL" id="JAEAOA010000519">
    <property type="protein sequence ID" value="KAK3603255.1"/>
    <property type="molecule type" value="Genomic_DNA"/>
</dbReference>
<reference evidence="1" key="1">
    <citation type="journal article" date="2021" name="Genome Biol. Evol.">
        <title>A High-Quality Reference Genome for a Parasitic Bivalve with Doubly Uniparental Inheritance (Bivalvia: Unionida).</title>
        <authorList>
            <person name="Smith C.H."/>
        </authorList>
    </citation>
    <scope>NUCLEOTIDE SEQUENCE</scope>
    <source>
        <strain evidence="1">CHS0354</strain>
    </source>
</reference>
<organism evidence="1 2">
    <name type="scientific">Potamilus streckersoni</name>
    <dbReference type="NCBI Taxonomy" id="2493646"/>
    <lineage>
        <taxon>Eukaryota</taxon>
        <taxon>Metazoa</taxon>
        <taxon>Spiralia</taxon>
        <taxon>Lophotrochozoa</taxon>
        <taxon>Mollusca</taxon>
        <taxon>Bivalvia</taxon>
        <taxon>Autobranchia</taxon>
        <taxon>Heteroconchia</taxon>
        <taxon>Palaeoheterodonta</taxon>
        <taxon>Unionida</taxon>
        <taxon>Unionoidea</taxon>
        <taxon>Unionidae</taxon>
        <taxon>Ambleminae</taxon>
        <taxon>Lampsilini</taxon>
        <taxon>Potamilus</taxon>
    </lineage>
</organism>
<comment type="caution">
    <text evidence="1">The sequence shown here is derived from an EMBL/GenBank/DDBJ whole genome shotgun (WGS) entry which is preliminary data.</text>
</comment>
<protein>
    <submittedName>
        <fullName evidence="1">Uncharacterized protein</fullName>
    </submittedName>
</protein>
<reference evidence="1" key="3">
    <citation type="submission" date="2023-05" db="EMBL/GenBank/DDBJ databases">
        <authorList>
            <person name="Smith C.H."/>
        </authorList>
    </citation>
    <scope>NUCLEOTIDE SEQUENCE</scope>
    <source>
        <strain evidence="1">CHS0354</strain>
        <tissue evidence="1">Mantle</tissue>
    </source>
</reference>
<sequence>MRQRIQDLALGHQATHSHSCADDNVICGWAVDRVTLEILPLTINFRQCILVISVTSASGFNQPSWMNTKFKNIQTYQNCTTGTGTSTGSALVMGIYCGPSNVGETAATHAKVLTVCLSKYSTPYTEKAATNCIKANIF</sequence>